<dbReference type="STRING" id="69332.A0A388JM56"/>
<evidence type="ECO:0000313" key="12">
    <source>
        <dbReference type="Proteomes" id="UP000265515"/>
    </source>
</evidence>
<organism evidence="11 12">
    <name type="scientific">Chara braunii</name>
    <name type="common">Braun's stonewort</name>
    <dbReference type="NCBI Taxonomy" id="69332"/>
    <lineage>
        <taxon>Eukaryota</taxon>
        <taxon>Viridiplantae</taxon>
        <taxon>Streptophyta</taxon>
        <taxon>Charophyceae</taxon>
        <taxon>Charales</taxon>
        <taxon>Characeae</taxon>
        <taxon>Chara</taxon>
    </lineage>
</organism>
<comment type="caution">
    <text evidence="11">The sequence shown here is derived from an EMBL/GenBank/DDBJ whole genome shotgun (WGS) entry which is preliminary data.</text>
</comment>
<evidence type="ECO:0000256" key="8">
    <source>
        <dbReference type="ARBA" id="ARBA00048679"/>
    </source>
</evidence>
<dbReference type="GO" id="GO:0005524">
    <property type="term" value="F:ATP binding"/>
    <property type="evidence" value="ECO:0007669"/>
    <property type="project" value="UniProtKB-UniRule"/>
</dbReference>
<dbReference type="OrthoDB" id="4062651at2759"/>
<name>A0A388JM56_CHABU</name>
<dbReference type="SUPFAM" id="SSF56112">
    <property type="entry name" value="Protein kinase-like (PK-like)"/>
    <property type="match status" value="1"/>
</dbReference>
<sequence length="411" mass="46338">MHRCHFYNVQVADVRTGAVRKAAPGARAQSIVMCLSANRNYNVKAGMDLRIVLSAVFCAQPLANAKHYGFKQVCEILEKHGGTEEPSNRGSPGSAPEYEIDPSELDWEKGVPIGKVIYNCQIDPSELDWEKGVPIGKGAFGEIRLVNWRGTRVAVKTILHDLASNVNVVKEFRDELGLLQKLRHPNIVQFLGAVTQSLPLMLVTEYLPKGDLHDIIRRRGAMNAGTALRYALDIARGMAYLHQNRPHAIVHRDLKPRNLLQDEAGHLKVADFGLSKFLKAKNDNVHDVYLMTGETGSYRYMAPEVFKHEKYDKSVDVFSFAMITYEMFEGGPAYKYQLPGDIARDFAMEDLRPPFKARTYPDGLKKLLSECWSKDPRSRPSFVEIVERLEKMESSIPKIASDMPRCQCTIM</sequence>
<dbReference type="InterPro" id="IPR017441">
    <property type="entry name" value="Protein_kinase_ATP_BS"/>
</dbReference>
<dbReference type="InterPro" id="IPR051681">
    <property type="entry name" value="Ser/Thr_Kinases-Pseudokinases"/>
</dbReference>
<dbReference type="SMART" id="SM00220">
    <property type="entry name" value="S_TKc"/>
    <property type="match status" value="1"/>
</dbReference>
<keyword evidence="5" id="KW-0418">Kinase</keyword>
<accession>A0A388JM56</accession>
<evidence type="ECO:0000256" key="1">
    <source>
        <dbReference type="ARBA" id="ARBA00012513"/>
    </source>
</evidence>
<evidence type="ECO:0000256" key="4">
    <source>
        <dbReference type="ARBA" id="ARBA00022741"/>
    </source>
</evidence>
<dbReference type="Gene3D" id="1.10.510.10">
    <property type="entry name" value="Transferase(Phosphotransferase) domain 1"/>
    <property type="match status" value="1"/>
</dbReference>
<dbReference type="GO" id="GO:0004674">
    <property type="term" value="F:protein serine/threonine kinase activity"/>
    <property type="evidence" value="ECO:0007669"/>
    <property type="project" value="UniProtKB-EC"/>
</dbReference>
<reference evidence="11 12" key="1">
    <citation type="journal article" date="2018" name="Cell">
        <title>The Chara Genome: Secondary Complexity and Implications for Plant Terrestrialization.</title>
        <authorList>
            <person name="Nishiyama T."/>
            <person name="Sakayama H."/>
            <person name="Vries J.D."/>
            <person name="Buschmann H."/>
            <person name="Saint-Marcoux D."/>
            <person name="Ullrich K.K."/>
            <person name="Haas F.B."/>
            <person name="Vanderstraeten L."/>
            <person name="Becker D."/>
            <person name="Lang D."/>
            <person name="Vosolsobe S."/>
            <person name="Rombauts S."/>
            <person name="Wilhelmsson P.K.I."/>
            <person name="Janitza P."/>
            <person name="Kern R."/>
            <person name="Heyl A."/>
            <person name="Rumpler F."/>
            <person name="Villalobos L.I.A.C."/>
            <person name="Clay J.M."/>
            <person name="Skokan R."/>
            <person name="Toyoda A."/>
            <person name="Suzuki Y."/>
            <person name="Kagoshima H."/>
            <person name="Schijlen E."/>
            <person name="Tajeshwar N."/>
            <person name="Catarino B."/>
            <person name="Hetherington A.J."/>
            <person name="Saltykova A."/>
            <person name="Bonnot C."/>
            <person name="Breuninger H."/>
            <person name="Symeonidi A."/>
            <person name="Radhakrishnan G.V."/>
            <person name="Van Nieuwerburgh F."/>
            <person name="Deforce D."/>
            <person name="Chang C."/>
            <person name="Karol K.G."/>
            <person name="Hedrich R."/>
            <person name="Ulvskov P."/>
            <person name="Glockner G."/>
            <person name="Delwiche C.F."/>
            <person name="Petrasek J."/>
            <person name="Van de Peer Y."/>
            <person name="Friml J."/>
            <person name="Beilby M."/>
            <person name="Dolan L."/>
            <person name="Kohara Y."/>
            <person name="Sugano S."/>
            <person name="Fujiyama A."/>
            <person name="Delaux P.-M."/>
            <person name="Quint M."/>
            <person name="TheiBen G."/>
            <person name="Hagemann M."/>
            <person name="Harholt J."/>
            <person name="Dunand C."/>
            <person name="Zachgo S."/>
            <person name="Langdale J."/>
            <person name="Maumus F."/>
            <person name="Straeten D.V.D."/>
            <person name="Gould S.B."/>
            <person name="Rensing S.A."/>
        </authorList>
    </citation>
    <scope>NUCLEOTIDE SEQUENCE [LARGE SCALE GENOMIC DNA]</scope>
    <source>
        <strain evidence="11 12">S276</strain>
    </source>
</reference>
<comment type="catalytic activity">
    <reaction evidence="8">
        <text>L-seryl-[protein] + ATP = O-phospho-L-seryl-[protein] + ADP + H(+)</text>
        <dbReference type="Rhea" id="RHEA:17989"/>
        <dbReference type="Rhea" id="RHEA-COMP:9863"/>
        <dbReference type="Rhea" id="RHEA-COMP:11604"/>
        <dbReference type="ChEBI" id="CHEBI:15378"/>
        <dbReference type="ChEBI" id="CHEBI:29999"/>
        <dbReference type="ChEBI" id="CHEBI:30616"/>
        <dbReference type="ChEBI" id="CHEBI:83421"/>
        <dbReference type="ChEBI" id="CHEBI:456216"/>
        <dbReference type="EC" id="2.7.11.1"/>
    </reaction>
</comment>
<feature type="domain" description="Protein kinase" evidence="10">
    <location>
        <begin position="129"/>
        <end position="392"/>
    </location>
</feature>
<evidence type="ECO:0000313" key="11">
    <source>
        <dbReference type="EMBL" id="GBG58899.1"/>
    </source>
</evidence>
<dbReference type="CDD" id="cd13999">
    <property type="entry name" value="STKc_MAP3K-like"/>
    <property type="match status" value="1"/>
</dbReference>
<dbReference type="Gramene" id="GBG58899">
    <property type="protein sequence ID" value="GBG58899"/>
    <property type="gene ID" value="CBR_g24251"/>
</dbReference>
<dbReference type="PRINTS" id="PR00109">
    <property type="entry name" value="TYRKINASE"/>
</dbReference>
<dbReference type="PROSITE" id="PS50011">
    <property type="entry name" value="PROTEIN_KINASE_DOM"/>
    <property type="match status" value="1"/>
</dbReference>
<evidence type="ECO:0000256" key="6">
    <source>
        <dbReference type="ARBA" id="ARBA00022840"/>
    </source>
</evidence>
<dbReference type="Pfam" id="PF07714">
    <property type="entry name" value="PK_Tyr_Ser-Thr"/>
    <property type="match status" value="1"/>
</dbReference>
<dbReference type="PROSITE" id="PS00107">
    <property type="entry name" value="PROTEIN_KINASE_ATP"/>
    <property type="match status" value="1"/>
</dbReference>
<dbReference type="InterPro" id="IPR011009">
    <property type="entry name" value="Kinase-like_dom_sf"/>
</dbReference>
<evidence type="ECO:0000256" key="7">
    <source>
        <dbReference type="ARBA" id="ARBA00047899"/>
    </source>
</evidence>
<dbReference type="InterPro" id="IPR000719">
    <property type="entry name" value="Prot_kinase_dom"/>
</dbReference>
<dbReference type="InterPro" id="IPR001245">
    <property type="entry name" value="Ser-Thr/Tyr_kinase_cat_dom"/>
</dbReference>
<proteinExistence type="predicted"/>
<dbReference type="FunFam" id="3.30.200.20:FF:000180">
    <property type="entry name" value="serine/threonine-protein kinase STY46-like"/>
    <property type="match status" value="1"/>
</dbReference>
<comment type="catalytic activity">
    <reaction evidence="7">
        <text>L-threonyl-[protein] + ATP = O-phospho-L-threonyl-[protein] + ADP + H(+)</text>
        <dbReference type="Rhea" id="RHEA:46608"/>
        <dbReference type="Rhea" id="RHEA-COMP:11060"/>
        <dbReference type="Rhea" id="RHEA-COMP:11605"/>
        <dbReference type="ChEBI" id="CHEBI:15378"/>
        <dbReference type="ChEBI" id="CHEBI:30013"/>
        <dbReference type="ChEBI" id="CHEBI:30616"/>
        <dbReference type="ChEBI" id="CHEBI:61977"/>
        <dbReference type="ChEBI" id="CHEBI:456216"/>
        <dbReference type="EC" id="2.7.11.1"/>
    </reaction>
</comment>
<gene>
    <name evidence="11" type="ORF">CBR_g24251</name>
</gene>
<dbReference type="PANTHER" id="PTHR44329">
    <property type="entry name" value="SERINE/THREONINE-PROTEIN KINASE TNNI3K-RELATED"/>
    <property type="match status" value="1"/>
</dbReference>
<evidence type="ECO:0000256" key="5">
    <source>
        <dbReference type="ARBA" id="ARBA00022777"/>
    </source>
</evidence>
<keyword evidence="4 9" id="KW-0547">Nucleotide-binding</keyword>
<keyword evidence="6 9" id="KW-0067">ATP-binding</keyword>
<dbReference type="AlphaFoldDB" id="A0A388JM56"/>
<keyword evidence="3" id="KW-0677">Repeat</keyword>
<dbReference type="GO" id="GO:0005737">
    <property type="term" value="C:cytoplasm"/>
    <property type="evidence" value="ECO:0007669"/>
    <property type="project" value="UniProtKB-ARBA"/>
</dbReference>
<dbReference type="FunFam" id="1.10.510.10:FF:000355">
    <property type="entry name" value="Integrin-linked protein kinase family"/>
    <property type="match status" value="1"/>
</dbReference>
<keyword evidence="2" id="KW-0808">Transferase</keyword>
<evidence type="ECO:0000259" key="10">
    <source>
        <dbReference type="PROSITE" id="PS50011"/>
    </source>
</evidence>
<keyword evidence="12" id="KW-1185">Reference proteome</keyword>
<dbReference type="PANTHER" id="PTHR44329:SF140">
    <property type="entry name" value="INACTIVE PROTEIN TYROSINE KINASE PTKL"/>
    <property type="match status" value="1"/>
</dbReference>
<protein>
    <recommendedName>
        <fullName evidence="1">non-specific serine/threonine protein kinase</fullName>
        <ecNumber evidence="1">2.7.11.1</ecNumber>
    </recommendedName>
</protein>
<dbReference type="PIRSF" id="PIRSF000654">
    <property type="entry name" value="Integrin-linked_kinase"/>
    <property type="match status" value="1"/>
</dbReference>
<feature type="binding site" evidence="9">
    <location>
        <position position="156"/>
    </location>
    <ligand>
        <name>ATP</name>
        <dbReference type="ChEBI" id="CHEBI:30616"/>
    </ligand>
</feature>
<evidence type="ECO:0000256" key="3">
    <source>
        <dbReference type="ARBA" id="ARBA00022737"/>
    </source>
</evidence>
<dbReference type="EC" id="2.7.11.1" evidence="1"/>
<dbReference type="OMA" id="HTETEDM"/>
<dbReference type="EMBL" id="BFEA01000002">
    <property type="protein sequence ID" value="GBG58899.1"/>
    <property type="molecule type" value="Genomic_DNA"/>
</dbReference>
<dbReference type="Proteomes" id="UP000265515">
    <property type="component" value="Unassembled WGS sequence"/>
</dbReference>
<evidence type="ECO:0000256" key="2">
    <source>
        <dbReference type="ARBA" id="ARBA00022679"/>
    </source>
</evidence>
<dbReference type="Gene3D" id="3.30.200.20">
    <property type="entry name" value="Phosphorylase Kinase, domain 1"/>
    <property type="match status" value="1"/>
</dbReference>
<evidence type="ECO:0000256" key="9">
    <source>
        <dbReference type="PROSITE-ProRule" id="PRU10141"/>
    </source>
</evidence>